<comment type="caution">
    <text evidence="1">The sequence shown here is derived from an EMBL/GenBank/DDBJ whole genome shotgun (WGS) entry which is preliminary data.</text>
</comment>
<accession>A0ABP9YT57</accession>
<protein>
    <submittedName>
        <fullName evidence="1">Uncharacterized protein</fullName>
    </submittedName>
</protein>
<keyword evidence="2" id="KW-1185">Reference proteome</keyword>
<name>A0ABP9YT57_9FUNG</name>
<reference evidence="1 2" key="1">
    <citation type="submission" date="2024-04" db="EMBL/GenBank/DDBJ databases">
        <title>genome sequences of Mucor flavus KT1a and Helicostylum pulchrum KT1b strains isolated from the surface of a dry-aged beef.</title>
        <authorList>
            <person name="Toyotome T."/>
            <person name="Hosono M."/>
            <person name="Torimaru M."/>
            <person name="Fukuda K."/>
            <person name="Mikami N."/>
        </authorList>
    </citation>
    <scope>NUCLEOTIDE SEQUENCE [LARGE SCALE GENOMIC DNA]</scope>
    <source>
        <strain evidence="1 2">KT1a</strain>
    </source>
</reference>
<evidence type="ECO:0000313" key="2">
    <source>
        <dbReference type="Proteomes" id="UP001473302"/>
    </source>
</evidence>
<organism evidence="1 2">
    <name type="scientific">Mucor flavus</name>
    <dbReference type="NCBI Taxonomy" id="439312"/>
    <lineage>
        <taxon>Eukaryota</taxon>
        <taxon>Fungi</taxon>
        <taxon>Fungi incertae sedis</taxon>
        <taxon>Mucoromycota</taxon>
        <taxon>Mucoromycotina</taxon>
        <taxon>Mucoromycetes</taxon>
        <taxon>Mucorales</taxon>
        <taxon>Mucorineae</taxon>
        <taxon>Mucoraceae</taxon>
        <taxon>Mucor</taxon>
    </lineage>
</organism>
<sequence length="194" mass="22470">MLKTSVVDELENVEIYNNLRFLETGAKRKHETSVTRSSHRGVYVLKDSYKDTLLNDIVNLLAKYQDYIRDLKNQGHVILGYCRKSRTAKNNATVIESLKSMVTELQRRSLVDLIKDLAKMDKARLAIIDSAGLTTNMDDLELFIRYVTYTITYGNQVYILECEDEIFEKRSLFKFDGGENLFHRSKMLPTPTLM</sequence>
<proteinExistence type="predicted"/>
<dbReference type="EMBL" id="BAABUK010000006">
    <property type="protein sequence ID" value="GAA5810041.1"/>
    <property type="molecule type" value="Genomic_DNA"/>
</dbReference>
<gene>
    <name evidence="1" type="ORF">MFLAVUS_003457</name>
</gene>
<evidence type="ECO:0000313" key="1">
    <source>
        <dbReference type="EMBL" id="GAA5810041.1"/>
    </source>
</evidence>
<dbReference type="Proteomes" id="UP001473302">
    <property type="component" value="Unassembled WGS sequence"/>
</dbReference>